<comment type="caution">
    <text evidence="1">The sequence shown here is derived from an EMBL/GenBank/DDBJ whole genome shotgun (WGS) entry which is preliminary data.</text>
</comment>
<accession>A0ACB8XAH2</accession>
<gene>
    <name evidence="1" type="ORF">L3Q82_000243</name>
</gene>
<sequence>MNLEEYFRRIGFHGSYDKLDLTTLKLIHKQHVMSVPFENLSIHCGEKIIMDLEAIFNKIARNGRGGWCLENNFLFGWVLRQMGYDSTMLELQSFQQLASMTLVPLESHLINKVVIDGKAYITDVSFGVSFQVWEPLELVSGKDQPQAAGVFRLIDKGDMWVLEKTSRKSKVLNPDFAQSSLVNREENMKQIYCFTAGKMNLEEYFRRIGFHGSYDKLDLTTLKLIHKQHVMSVPFENLSIHCGEKIIMDLEAIFSKIVRNGRGGWCLENNFLFGWVLRQMGYDSTMLGSRVFNSGINDFSTHLINKVVIDGKAYITDVSFGTSFQVWEPLELVSGKDQPQAAGVFRLIDKGDMWVLEKTSRKSKVLNPDFAQSSLVNREGTKQIYCFTLVPRKMNLEEYFRRIGFHGSYDKLDLTTLMLIHKQHVMSVPFENLSIHCGEKIIMDLEAIFNKIVRNGRGGWCLENNFLFGWVLRQMGYDTTTLSSRVFNMWEPLELVSGKDQPQAAGVFRLIDKGDMWVLEKTSRKSKVLNPDFAQSSLVNRREMKPVYCFTLVPREADHFFDKSHTLQTDPTSLFTNKSICSLQTPTGFRALIGWTYCEVTYKSEEDVDVLDMRDVTDDEIEQILREQFNLKLQNKLKPVSNKSWYTL</sequence>
<evidence type="ECO:0000313" key="1">
    <source>
        <dbReference type="EMBL" id="KAI3377027.1"/>
    </source>
</evidence>
<proteinExistence type="predicted"/>
<organism evidence="1 2">
    <name type="scientific">Scortum barcoo</name>
    <name type="common">barcoo grunter</name>
    <dbReference type="NCBI Taxonomy" id="214431"/>
    <lineage>
        <taxon>Eukaryota</taxon>
        <taxon>Metazoa</taxon>
        <taxon>Chordata</taxon>
        <taxon>Craniata</taxon>
        <taxon>Vertebrata</taxon>
        <taxon>Euteleostomi</taxon>
        <taxon>Actinopterygii</taxon>
        <taxon>Neopterygii</taxon>
        <taxon>Teleostei</taxon>
        <taxon>Neoteleostei</taxon>
        <taxon>Acanthomorphata</taxon>
        <taxon>Eupercaria</taxon>
        <taxon>Centrarchiformes</taxon>
        <taxon>Terapontoidei</taxon>
        <taxon>Terapontidae</taxon>
        <taxon>Scortum</taxon>
    </lineage>
</organism>
<evidence type="ECO:0000313" key="2">
    <source>
        <dbReference type="Proteomes" id="UP000831701"/>
    </source>
</evidence>
<dbReference type="Proteomes" id="UP000831701">
    <property type="component" value="Chromosome 1"/>
</dbReference>
<keyword evidence="2" id="KW-1185">Reference proteome</keyword>
<name>A0ACB8XAH2_9TELE</name>
<dbReference type="EMBL" id="CM041531">
    <property type="protein sequence ID" value="KAI3377027.1"/>
    <property type="molecule type" value="Genomic_DNA"/>
</dbReference>
<reference evidence="1" key="1">
    <citation type="submission" date="2022-04" db="EMBL/GenBank/DDBJ databases">
        <title>Jade perch genome.</title>
        <authorList>
            <person name="Chao B."/>
        </authorList>
    </citation>
    <scope>NUCLEOTIDE SEQUENCE</scope>
    <source>
        <strain evidence="1">CB-2022</strain>
    </source>
</reference>
<protein>
    <submittedName>
        <fullName evidence="1">Uncharacterized protein</fullName>
    </submittedName>
</protein>